<dbReference type="AlphaFoldDB" id="A0A645H5R8"/>
<evidence type="ECO:0000313" key="2">
    <source>
        <dbReference type="EMBL" id="MPN33419.1"/>
    </source>
</evidence>
<protein>
    <submittedName>
        <fullName evidence="2">Uncharacterized protein</fullName>
    </submittedName>
</protein>
<feature type="region of interest" description="Disordered" evidence="1">
    <location>
        <begin position="72"/>
        <end position="100"/>
    </location>
</feature>
<gene>
    <name evidence="2" type="ORF">SDC9_180906</name>
</gene>
<proteinExistence type="predicted"/>
<comment type="caution">
    <text evidence="2">The sequence shown here is derived from an EMBL/GenBank/DDBJ whole genome shotgun (WGS) entry which is preliminary data.</text>
</comment>
<organism evidence="2">
    <name type="scientific">bioreactor metagenome</name>
    <dbReference type="NCBI Taxonomy" id="1076179"/>
    <lineage>
        <taxon>unclassified sequences</taxon>
        <taxon>metagenomes</taxon>
        <taxon>ecological metagenomes</taxon>
    </lineage>
</organism>
<accession>A0A645H5R8</accession>
<sequence length="140" mass="16200">MVGDFFNYIIHPYLHIFPHHNVGTEIHGQPHTESQSDLCHNFEFSFQSLFIFFEHLDIIICKAKHSQPYRTDEHQDDIDVFQLPEEQGRDKNGENNNDSPHGRCSALAVLSFQVEIANGFSDLFLLELPDDLLPDKYADQ</sequence>
<name>A0A645H5R8_9ZZZZ</name>
<dbReference type="EMBL" id="VSSQ01085922">
    <property type="protein sequence ID" value="MPN33419.1"/>
    <property type="molecule type" value="Genomic_DNA"/>
</dbReference>
<evidence type="ECO:0000256" key="1">
    <source>
        <dbReference type="SAM" id="MobiDB-lite"/>
    </source>
</evidence>
<reference evidence="2" key="1">
    <citation type="submission" date="2019-08" db="EMBL/GenBank/DDBJ databases">
        <authorList>
            <person name="Kucharzyk K."/>
            <person name="Murdoch R.W."/>
            <person name="Higgins S."/>
            <person name="Loffler F."/>
        </authorList>
    </citation>
    <scope>NUCLEOTIDE SEQUENCE</scope>
</reference>